<dbReference type="GO" id="GO:0033281">
    <property type="term" value="C:TAT protein transport complex"/>
    <property type="evidence" value="ECO:0007669"/>
    <property type="project" value="TreeGrafter"/>
</dbReference>
<evidence type="ECO:0000256" key="4">
    <source>
        <dbReference type="ARBA" id="ARBA00023136"/>
    </source>
</evidence>
<dbReference type="PANTHER" id="PTHR30371">
    <property type="entry name" value="SEC-INDEPENDENT PROTEIN TRANSLOCASE PROTEIN TATC"/>
    <property type="match status" value="1"/>
</dbReference>
<dbReference type="EMBL" id="CAEZZD010000136">
    <property type="protein sequence ID" value="CAB4754443.1"/>
    <property type="molecule type" value="Genomic_DNA"/>
</dbReference>
<organism evidence="6">
    <name type="scientific">freshwater metagenome</name>
    <dbReference type="NCBI Taxonomy" id="449393"/>
    <lineage>
        <taxon>unclassified sequences</taxon>
        <taxon>metagenomes</taxon>
        <taxon>ecological metagenomes</taxon>
    </lineage>
</organism>
<feature type="transmembrane region" description="Helical" evidence="5">
    <location>
        <begin position="81"/>
        <end position="102"/>
    </location>
</feature>
<sequence length="256" mass="28208">MSSTEAQNLGAMTLAEHFTELRRRLVRSALALIICTIAVWNQFPTIFALIRAPYDNVQGPGSNAVLALTGVTSGFSLQLRVSLAAAVVLSSPIWIYQLWRFVSPGLKSKERKWAYAFTAIAVPLFASGVLLAYYVMPRMLDILFEFTPTDVQNVTSVESYLSFFLHLTLFFGIGFLLPLILVGLNFAGILSGEKLRAAWRWLILGSFVFGAVATPNGDPLAMTFVALPMIVLSFTAVGIAILNDRRRSKIRAQEDL</sequence>
<dbReference type="EMBL" id="CAEZYC010000075">
    <property type="protein sequence ID" value="CAB4715267.1"/>
    <property type="molecule type" value="Genomic_DNA"/>
</dbReference>
<protein>
    <submittedName>
        <fullName evidence="6">Unannotated protein</fullName>
    </submittedName>
</protein>
<dbReference type="Pfam" id="PF00902">
    <property type="entry name" value="TatC"/>
    <property type="match status" value="1"/>
</dbReference>
<dbReference type="PRINTS" id="PR01840">
    <property type="entry name" value="TATCFAMILY"/>
</dbReference>
<dbReference type="EMBL" id="CAESAI010000018">
    <property type="protein sequence ID" value="CAB4339238.1"/>
    <property type="molecule type" value="Genomic_DNA"/>
</dbReference>
<dbReference type="EMBL" id="CAFBPK010000003">
    <property type="protein sequence ID" value="CAB5011968.1"/>
    <property type="molecule type" value="Genomic_DNA"/>
</dbReference>
<dbReference type="GO" id="GO:0065002">
    <property type="term" value="P:intracellular protein transmembrane transport"/>
    <property type="evidence" value="ECO:0007669"/>
    <property type="project" value="TreeGrafter"/>
</dbReference>
<feature type="transmembrane region" description="Helical" evidence="5">
    <location>
        <begin position="114"/>
        <end position="136"/>
    </location>
</feature>
<evidence type="ECO:0000313" key="6">
    <source>
        <dbReference type="EMBL" id="CAB4335506.1"/>
    </source>
</evidence>
<dbReference type="NCBIfam" id="TIGR00945">
    <property type="entry name" value="tatC"/>
    <property type="match status" value="1"/>
</dbReference>
<keyword evidence="2 5" id="KW-0812">Transmembrane</keyword>
<evidence type="ECO:0000313" key="10">
    <source>
        <dbReference type="EMBL" id="CAB4801193.1"/>
    </source>
</evidence>
<accession>A0A6J5Z1L8</accession>
<dbReference type="GO" id="GO:0009977">
    <property type="term" value="F:proton motive force dependent protein transmembrane transporter activity"/>
    <property type="evidence" value="ECO:0007669"/>
    <property type="project" value="TreeGrafter"/>
</dbReference>
<evidence type="ECO:0000313" key="11">
    <source>
        <dbReference type="EMBL" id="CAB5011968.1"/>
    </source>
</evidence>
<feature type="transmembrane region" description="Helical" evidence="5">
    <location>
        <begin position="163"/>
        <end position="186"/>
    </location>
</feature>
<dbReference type="InterPro" id="IPR002033">
    <property type="entry name" value="TatC"/>
</dbReference>
<evidence type="ECO:0000256" key="5">
    <source>
        <dbReference type="SAM" id="Phobius"/>
    </source>
</evidence>
<dbReference type="AlphaFoldDB" id="A0A6J5Z1L8"/>
<evidence type="ECO:0000313" key="9">
    <source>
        <dbReference type="EMBL" id="CAB4754443.1"/>
    </source>
</evidence>
<dbReference type="EMBL" id="CAESAD010000002">
    <property type="protein sequence ID" value="CAB4335506.1"/>
    <property type="molecule type" value="Genomic_DNA"/>
</dbReference>
<evidence type="ECO:0000313" key="7">
    <source>
        <dbReference type="EMBL" id="CAB4339238.1"/>
    </source>
</evidence>
<feature type="transmembrane region" description="Helical" evidence="5">
    <location>
        <begin position="220"/>
        <end position="242"/>
    </location>
</feature>
<dbReference type="PANTHER" id="PTHR30371:SF0">
    <property type="entry name" value="SEC-INDEPENDENT PROTEIN TRANSLOCASE PROTEIN TATC, CHLOROPLASTIC-RELATED"/>
    <property type="match status" value="1"/>
</dbReference>
<reference evidence="6" key="1">
    <citation type="submission" date="2020-05" db="EMBL/GenBank/DDBJ databases">
        <authorList>
            <person name="Chiriac C."/>
            <person name="Salcher M."/>
            <person name="Ghai R."/>
            <person name="Kavagutti S V."/>
        </authorList>
    </citation>
    <scope>NUCLEOTIDE SEQUENCE</scope>
</reference>
<dbReference type="HAMAP" id="MF_00902">
    <property type="entry name" value="TatC"/>
    <property type="match status" value="1"/>
</dbReference>
<name>A0A6J5Z1L8_9ZZZZ</name>
<keyword evidence="4 5" id="KW-0472">Membrane</keyword>
<comment type="subcellular location">
    <subcellularLocation>
        <location evidence="1">Membrane</location>
        <topology evidence="1">Multi-pass membrane protein</topology>
    </subcellularLocation>
</comment>
<evidence type="ECO:0000313" key="8">
    <source>
        <dbReference type="EMBL" id="CAB4715267.1"/>
    </source>
</evidence>
<evidence type="ECO:0000256" key="3">
    <source>
        <dbReference type="ARBA" id="ARBA00022989"/>
    </source>
</evidence>
<evidence type="ECO:0000256" key="2">
    <source>
        <dbReference type="ARBA" id="ARBA00022692"/>
    </source>
</evidence>
<gene>
    <name evidence="8" type="ORF">UFOPK2648_01119</name>
    <name evidence="9" type="ORF">UFOPK2824_00866</name>
    <name evidence="10" type="ORF">UFOPK3037_00653</name>
    <name evidence="7" type="ORF">UFOPK3406_00846</name>
    <name evidence="6" type="ORF">UFOPK3925_00548</name>
    <name evidence="11" type="ORF">UFOPK4097_00374</name>
</gene>
<feature type="transmembrane region" description="Helical" evidence="5">
    <location>
        <begin position="29"/>
        <end position="50"/>
    </location>
</feature>
<dbReference type="EMBL" id="CAFAAO010000006">
    <property type="protein sequence ID" value="CAB4801193.1"/>
    <property type="molecule type" value="Genomic_DNA"/>
</dbReference>
<dbReference type="GO" id="GO:0043953">
    <property type="term" value="P:protein transport by the Tat complex"/>
    <property type="evidence" value="ECO:0007669"/>
    <property type="project" value="TreeGrafter"/>
</dbReference>
<feature type="transmembrane region" description="Helical" evidence="5">
    <location>
        <begin position="198"/>
        <end position="214"/>
    </location>
</feature>
<evidence type="ECO:0000256" key="1">
    <source>
        <dbReference type="ARBA" id="ARBA00004141"/>
    </source>
</evidence>
<keyword evidence="3 5" id="KW-1133">Transmembrane helix</keyword>
<proteinExistence type="inferred from homology"/>